<comment type="similarity">
    <text evidence="3">Belongs to the small GTPase superfamily. Arf family.</text>
</comment>
<comment type="caution">
    <text evidence="4">The sequence shown here is derived from an EMBL/GenBank/DDBJ whole genome shotgun (WGS) entry which is preliminary data.</text>
</comment>
<gene>
    <name evidence="4" type="ORF">PBS001_LOCUS4157</name>
</gene>
<dbReference type="Proteomes" id="UP001158986">
    <property type="component" value="Unassembled WGS sequence"/>
</dbReference>
<keyword evidence="1 3" id="KW-0547">Nucleotide-binding</keyword>
<accession>A0ABN8D093</accession>
<evidence type="ECO:0000256" key="1">
    <source>
        <dbReference type="ARBA" id="ARBA00022741"/>
    </source>
</evidence>
<proteinExistence type="inferred from homology"/>
<dbReference type="Pfam" id="PF00025">
    <property type="entry name" value="Arf"/>
    <property type="match status" value="1"/>
</dbReference>
<sequence length="212" mass="23456">MGGILQKMLQAFYTKKIEVVLVGLENSGKTTLLNVMAMGHPVETCPTIGLNVKLVKKGGVQMKCWDIGGQAQYRSEWGRYTRGCDVIIYVVDANAFDQISLARKELHRLLEDRELATTPLLVLANKIDLEPHISEPELIRHSVANEAVGQELRGLVWVGVTCIERTQEMVSMTTDVQQSGCADGQNLSAKVLCDEIQCMPIGWRTLLTKDSA</sequence>
<dbReference type="SMART" id="SM00178">
    <property type="entry name" value="SAR"/>
    <property type="match status" value="1"/>
</dbReference>
<keyword evidence="5" id="KW-1185">Reference proteome</keyword>
<dbReference type="Gene3D" id="3.40.50.300">
    <property type="entry name" value="P-loop containing nucleotide triphosphate hydrolases"/>
    <property type="match status" value="1"/>
</dbReference>
<dbReference type="InterPro" id="IPR005225">
    <property type="entry name" value="Small_GTP-bd"/>
</dbReference>
<dbReference type="EMBL" id="CAKLCB010000245">
    <property type="protein sequence ID" value="CAH0517556.1"/>
    <property type="molecule type" value="Genomic_DNA"/>
</dbReference>
<evidence type="ECO:0000256" key="3">
    <source>
        <dbReference type="RuleBase" id="RU003925"/>
    </source>
</evidence>
<evidence type="ECO:0000256" key="2">
    <source>
        <dbReference type="ARBA" id="ARBA00023134"/>
    </source>
</evidence>
<evidence type="ECO:0000313" key="4">
    <source>
        <dbReference type="EMBL" id="CAH0517556.1"/>
    </source>
</evidence>
<dbReference type="PANTHER" id="PTHR45732:SF2">
    <property type="entry name" value="ADP-RIBOSYLATION FACTOR LIKE PROTEIN"/>
    <property type="match status" value="1"/>
</dbReference>
<dbReference type="NCBIfam" id="TIGR00231">
    <property type="entry name" value="small_GTP"/>
    <property type="match status" value="1"/>
</dbReference>
<reference evidence="4 5" key="1">
    <citation type="submission" date="2021-11" db="EMBL/GenBank/DDBJ databases">
        <authorList>
            <person name="Islam A."/>
            <person name="Islam S."/>
            <person name="Flora M.S."/>
            <person name="Rahman M."/>
            <person name="Ziaur R.M."/>
            <person name="Epstein J.H."/>
            <person name="Hassan M."/>
            <person name="Klassen M."/>
            <person name="Woodard K."/>
            <person name="Webb A."/>
            <person name="Webby R.J."/>
            <person name="El Zowalaty M.E."/>
        </authorList>
    </citation>
    <scope>NUCLEOTIDE SEQUENCE [LARGE SCALE GENOMIC DNA]</scope>
    <source>
        <strain evidence="4">Pbs1</strain>
    </source>
</reference>
<evidence type="ECO:0000313" key="5">
    <source>
        <dbReference type="Proteomes" id="UP001158986"/>
    </source>
</evidence>
<dbReference type="InterPro" id="IPR027417">
    <property type="entry name" value="P-loop_NTPase"/>
</dbReference>
<dbReference type="PANTHER" id="PTHR45732">
    <property type="entry name" value="ADP-RIBOSYLATION FACTOR-LIKE PROTEIN 8"/>
    <property type="match status" value="1"/>
</dbReference>
<dbReference type="PROSITE" id="PS51417">
    <property type="entry name" value="ARF"/>
    <property type="match status" value="1"/>
</dbReference>
<dbReference type="PRINTS" id="PR00328">
    <property type="entry name" value="SAR1GTPBP"/>
</dbReference>
<organism evidence="4 5">
    <name type="scientific">Peronospora belbahrii</name>
    <dbReference type="NCBI Taxonomy" id="622444"/>
    <lineage>
        <taxon>Eukaryota</taxon>
        <taxon>Sar</taxon>
        <taxon>Stramenopiles</taxon>
        <taxon>Oomycota</taxon>
        <taxon>Peronosporomycetes</taxon>
        <taxon>Peronosporales</taxon>
        <taxon>Peronosporaceae</taxon>
        <taxon>Peronospora</taxon>
    </lineage>
</organism>
<keyword evidence="2 3" id="KW-0342">GTP-binding</keyword>
<name>A0ABN8D093_9STRA</name>
<dbReference type="SMART" id="SM00177">
    <property type="entry name" value="ARF"/>
    <property type="match status" value="1"/>
</dbReference>
<dbReference type="SUPFAM" id="SSF52540">
    <property type="entry name" value="P-loop containing nucleoside triphosphate hydrolases"/>
    <property type="match status" value="1"/>
</dbReference>
<protein>
    <submittedName>
        <fullName evidence="4">Uncharacterized protein</fullName>
    </submittedName>
</protein>
<dbReference type="InterPro" id="IPR006689">
    <property type="entry name" value="Small_GTPase_ARF/SAR"/>
</dbReference>